<dbReference type="EMBL" id="KZ293656">
    <property type="protein sequence ID" value="PBK93719.1"/>
    <property type="molecule type" value="Genomic_DNA"/>
</dbReference>
<protein>
    <submittedName>
        <fullName evidence="2">Uncharacterized protein</fullName>
    </submittedName>
</protein>
<keyword evidence="3" id="KW-1185">Reference proteome</keyword>
<accession>A0A2H3DER8</accession>
<reference evidence="3" key="1">
    <citation type="journal article" date="2017" name="Nat. Ecol. Evol.">
        <title>Genome expansion and lineage-specific genetic innovations in the forest pathogenic fungi Armillaria.</title>
        <authorList>
            <person name="Sipos G."/>
            <person name="Prasanna A.N."/>
            <person name="Walter M.C."/>
            <person name="O'Connor E."/>
            <person name="Balint B."/>
            <person name="Krizsan K."/>
            <person name="Kiss B."/>
            <person name="Hess J."/>
            <person name="Varga T."/>
            <person name="Slot J."/>
            <person name="Riley R."/>
            <person name="Boka B."/>
            <person name="Rigling D."/>
            <person name="Barry K."/>
            <person name="Lee J."/>
            <person name="Mihaltcheva S."/>
            <person name="LaButti K."/>
            <person name="Lipzen A."/>
            <person name="Waldron R."/>
            <person name="Moloney N.M."/>
            <person name="Sperisen C."/>
            <person name="Kredics L."/>
            <person name="Vagvoelgyi C."/>
            <person name="Patrignani A."/>
            <person name="Fitzpatrick D."/>
            <person name="Nagy I."/>
            <person name="Doyle S."/>
            <person name="Anderson J.B."/>
            <person name="Grigoriev I.V."/>
            <person name="Gueldener U."/>
            <person name="Muensterkoetter M."/>
            <person name="Nagy L.G."/>
        </authorList>
    </citation>
    <scope>NUCLEOTIDE SEQUENCE [LARGE SCALE GENOMIC DNA]</scope>
    <source>
        <strain evidence="3">Ar21-2</strain>
    </source>
</reference>
<dbReference type="AlphaFoldDB" id="A0A2H3DER8"/>
<gene>
    <name evidence="2" type="ORF">ARMGADRAFT_1080003</name>
</gene>
<proteinExistence type="predicted"/>
<sequence>MPVDYDNQICACGKEYSNDGQFNRHLKTCKKVQAIESKAHKQGSRIWAREEKEGQLKTWKDPFSKRAKLTHDYGEGSSMTRQEEGHRSMGPVTAGGSKDAYRLDDRSSSPRLSQSDRDWDSSEAGMYPDFSEDVDIPPTSDNTLPMIPELEELDPLPEKRTRRPTAKIIAALEDTLPPPRPRAIHESPYMFMNGFAL</sequence>
<dbReference type="Proteomes" id="UP000217790">
    <property type="component" value="Unassembled WGS sequence"/>
</dbReference>
<evidence type="ECO:0000313" key="2">
    <source>
        <dbReference type="EMBL" id="PBK93719.1"/>
    </source>
</evidence>
<name>A0A2H3DER8_ARMGA</name>
<organism evidence="2 3">
    <name type="scientific">Armillaria gallica</name>
    <name type="common">Bulbous honey fungus</name>
    <name type="synonym">Armillaria bulbosa</name>
    <dbReference type="NCBI Taxonomy" id="47427"/>
    <lineage>
        <taxon>Eukaryota</taxon>
        <taxon>Fungi</taxon>
        <taxon>Dikarya</taxon>
        <taxon>Basidiomycota</taxon>
        <taxon>Agaricomycotina</taxon>
        <taxon>Agaricomycetes</taxon>
        <taxon>Agaricomycetidae</taxon>
        <taxon>Agaricales</taxon>
        <taxon>Marasmiineae</taxon>
        <taxon>Physalacriaceae</taxon>
        <taxon>Armillaria</taxon>
    </lineage>
</organism>
<feature type="compositionally biased region" description="Basic and acidic residues" evidence="1">
    <location>
        <begin position="47"/>
        <end position="74"/>
    </location>
</feature>
<evidence type="ECO:0000313" key="3">
    <source>
        <dbReference type="Proteomes" id="UP000217790"/>
    </source>
</evidence>
<feature type="region of interest" description="Disordered" evidence="1">
    <location>
        <begin position="40"/>
        <end position="138"/>
    </location>
</feature>
<feature type="compositionally biased region" description="Basic and acidic residues" evidence="1">
    <location>
        <begin position="99"/>
        <end position="120"/>
    </location>
</feature>
<dbReference type="InParanoid" id="A0A2H3DER8"/>
<evidence type="ECO:0000256" key="1">
    <source>
        <dbReference type="SAM" id="MobiDB-lite"/>
    </source>
</evidence>